<dbReference type="GO" id="GO:0003723">
    <property type="term" value="F:RNA binding"/>
    <property type="evidence" value="ECO:0007669"/>
    <property type="project" value="InterPro"/>
</dbReference>
<dbReference type="InterPro" id="IPR008991">
    <property type="entry name" value="Translation_prot_SH3-like_sf"/>
</dbReference>
<evidence type="ECO:0000259" key="6">
    <source>
        <dbReference type="Pfam" id="PF01929"/>
    </source>
</evidence>
<dbReference type="SUPFAM" id="SSF50104">
    <property type="entry name" value="Translation proteins SH3-like domain"/>
    <property type="match status" value="1"/>
</dbReference>
<dbReference type="CDD" id="cd23702">
    <property type="entry name" value="eL14"/>
    <property type="match status" value="1"/>
</dbReference>
<dbReference type="InterPro" id="IPR002784">
    <property type="entry name" value="Ribosomal_eL14_dom"/>
</dbReference>
<dbReference type="Gene3D" id="2.30.30.30">
    <property type="match status" value="1"/>
</dbReference>
<evidence type="ECO:0000256" key="4">
    <source>
        <dbReference type="ARBA" id="ARBA00035215"/>
    </source>
</evidence>
<proteinExistence type="inferred from homology"/>
<name>A0A6G3MKK5_HENSL</name>
<dbReference type="AlphaFoldDB" id="A0A6G3MKK5"/>
<dbReference type="InterPro" id="IPR014722">
    <property type="entry name" value="Rib_uL2_dom2"/>
</dbReference>
<evidence type="ECO:0000313" key="7">
    <source>
        <dbReference type="EMBL" id="NDJ94491.1"/>
    </source>
</evidence>
<dbReference type="GO" id="GO:0006412">
    <property type="term" value="P:translation"/>
    <property type="evidence" value="ECO:0007669"/>
    <property type="project" value="InterPro"/>
</dbReference>
<dbReference type="PANTHER" id="PTHR11127">
    <property type="entry name" value="60S RIBOSOMAL PROTEIN L14"/>
    <property type="match status" value="1"/>
</dbReference>
<feature type="domain" description="Large ribosomal subunit protein eL14" evidence="6">
    <location>
        <begin position="46"/>
        <end position="119"/>
    </location>
</feature>
<protein>
    <recommendedName>
        <fullName evidence="4">Large ribosomal subunit protein eL14</fullName>
    </recommendedName>
    <alternativeName>
        <fullName evidence="5">60S ribosomal protein L14</fullName>
    </alternativeName>
</protein>
<keyword evidence="3" id="KW-0687">Ribonucleoprotein</keyword>
<accession>A0A6G3MKK5</accession>
<organism evidence="7">
    <name type="scientific">Henneguya salminicola</name>
    <name type="common">Myxosporean</name>
    <dbReference type="NCBI Taxonomy" id="69463"/>
    <lineage>
        <taxon>Eukaryota</taxon>
        <taxon>Metazoa</taxon>
        <taxon>Cnidaria</taxon>
        <taxon>Myxozoa</taxon>
        <taxon>Myxosporea</taxon>
        <taxon>Bivalvulida</taxon>
        <taxon>Platysporina</taxon>
        <taxon>Myxobolidae</taxon>
        <taxon>Henneguya</taxon>
    </lineage>
</organism>
<dbReference type="GO" id="GO:0022625">
    <property type="term" value="C:cytosolic large ribosomal subunit"/>
    <property type="evidence" value="ECO:0007669"/>
    <property type="project" value="TreeGrafter"/>
</dbReference>
<dbReference type="PANTHER" id="PTHR11127:SF2">
    <property type="entry name" value="LARGE RIBOSOMAL SUBUNIT PROTEIN EL14"/>
    <property type="match status" value="1"/>
</dbReference>
<dbReference type="Pfam" id="PF01929">
    <property type="entry name" value="Ribosomal_L14e"/>
    <property type="match status" value="1"/>
</dbReference>
<evidence type="ECO:0000256" key="1">
    <source>
        <dbReference type="ARBA" id="ARBA00006592"/>
    </source>
</evidence>
<dbReference type="GO" id="GO:0003735">
    <property type="term" value="F:structural constituent of ribosome"/>
    <property type="evidence" value="ECO:0007669"/>
    <property type="project" value="InterPro"/>
</dbReference>
<evidence type="ECO:0000256" key="5">
    <source>
        <dbReference type="ARBA" id="ARBA00035318"/>
    </source>
</evidence>
<keyword evidence="2 7" id="KW-0689">Ribosomal protein</keyword>
<dbReference type="GO" id="GO:0042273">
    <property type="term" value="P:ribosomal large subunit biogenesis"/>
    <property type="evidence" value="ECO:0007669"/>
    <property type="project" value="TreeGrafter"/>
</dbReference>
<sequence>MKQQKLVECGRCVYIESGKHRGKIAFIVNPIDEKTLVIDGPSTLVPRHVTHLNLLKLSKIVIPISHTSTSKQILKVLDETKAVEKWNSSNFAIKVHARERKSKLNDFERFTLTQLKSKRSRMIRNELKRMANIKLRPKKQKKMEIISE</sequence>
<evidence type="ECO:0000256" key="3">
    <source>
        <dbReference type="ARBA" id="ARBA00023274"/>
    </source>
</evidence>
<dbReference type="InterPro" id="IPR039660">
    <property type="entry name" value="Ribosomal_eL14"/>
</dbReference>
<evidence type="ECO:0000256" key="2">
    <source>
        <dbReference type="ARBA" id="ARBA00022980"/>
    </source>
</evidence>
<comment type="similarity">
    <text evidence="1">Belongs to the eukaryotic ribosomal protein eL14 family.</text>
</comment>
<reference evidence="7" key="1">
    <citation type="submission" date="2018-11" db="EMBL/GenBank/DDBJ databases">
        <title>Henneguya salminicola genome and transcriptome.</title>
        <authorList>
            <person name="Yahalomi D."/>
            <person name="Atkinson S.D."/>
            <person name="Neuhof M."/>
            <person name="Chang E.S."/>
            <person name="Philippe H."/>
            <person name="Cartwright P."/>
            <person name="Bartholomew J.L."/>
            <person name="Huchon D."/>
        </authorList>
    </citation>
    <scope>NUCLEOTIDE SEQUENCE</scope>
    <source>
        <strain evidence="7">Hz1</strain>
        <tissue evidence="7">Whole</tissue>
    </source>
</reference>
<dbReference type="Gene3D" id="6.10.250.2270">
    <property type="match status" value="1"/>
</dbReference>
<dbReference type="EMBL" id="GHBP01009021">
    <property type="protein sequence ID" value="NDJ94491.1"/>
    <property type="molecule type" value="Transcribed_RNA"/>
</dbReference>